<accession>A0ABV1QBI8</accession>
<dbReference type="RefSeq" id="WP_350240637.1">
    <property type="nucleotide sequence ID" value="NZ_JBEJUE010000038.1"/>
</dbReference>
<organism evidence="1 2">
    <name type="scientific">Streptomyces microflavus</name>
    <name type="common">Streptomyces lipmanii</name>
    <dbReference type="NCBI Taxonomy" id="1919"/>
    <lineage>
        <taxon>Bacteria</taxon>
        <taxon>Bacillati</taxon>
        <taxon>Actinomycetota</taxon>
        <taxon>Actinomycetes</taxon>
        <taxon>Kitasatosporales</taxon>
        <taxon>Streptomycetaceae</taxon>
        <taxon>Streptomyces</taxon>
    </lineage>
</organism>
<gene>
    <name evidence="1" type="ORF">ABR748_30615</name>
</gene>
<name>A0ABV1QBI8_STRMI</name>
<evidence type="ECO:0000313" key="2">
    <source>
        <dbReference type="Proteomes" id="UP001456562"/>
    </source>
</evidence>
<reference evidence="1 2" key="1">
    <citation type="submission" date="2024-01" db="EMBL/GenBank/DDBJ databases">
        <title>Metagenomic exploration of the rhizosphere soil microbial community and their significance in facilitating the development of wild simulated ginseng.</title>
        <authorList>
            <person name="Huang J."/>
        </authorList>
    </citation>
    <scope>NUCLEOTIDE SEQUENCE [LARGE SCALE GENOMIC DNA]</scope>
    <source>
        <strain evidence="1 2">WY141</strain>
    </source>
</reference>
<proteinExistence type="predicted"/>
<dbReference type="EMBL" id="JBEJUE010000038">
    <property type="protein sequence ID" value="MER0428537.1"/>
    <property type="molecule type" value="Genomic_DNA"/>
</dbReference>
<protein>
    <submittedName>
        <fullName evidence="1">Uncharacterized protein</fullName>
    </submittedName>
</protein>
<sequence>MPRAAKPRAQACTCSTARDGWRFRQRLRRHGGHYGATVEMSRAR</sequence>
<dbReference type="Proteomes" id="UP001456562">
    <property type="component" value="Unassembled WGS sequence"/>
</dbReference>
<evidence type="ECO:0000313" key="1">
    <source>
        <dbReference type="EMBL" id="MER0428537.1"/>
    </source>
</evidence>
<comment type="caution">
    <text evidence="1">The sequence shown here is derived from an EMBL/GenBank/DDBJ whole genome shotgun (WGS) entry which is preliminary data.</text>
</comment>
<keyword evidence="2" id="KW-1185">Reference proteome</keyword>